<name>A0A2K9NPJ1_BACTC</name>
<dbReference type="RefSeq" id="WP_102242724.1">
    <property type="nucleotide sequence ID" value="NZ_CP025704.1"/>
</dbReference>
<organism evidence="1 2">
    <name type="scientific">Bacteriovorax stolpii</name>
    <name type="common">Bdellovibrio stolpii</name>
    <dbReference type="NCBI Taxonomy" id="960"/>
    <lineage>
        <taxon>Bacteria</taxon>
        <taxon>Pseudomonadati</taxon>
        <taxon>Bdellovibrionota</taxon>
        <taxon>Bacteriovoracia</taxon>
        <taxon>Bacteriovoracales</taxon>
        <taxon>Bacteriovoracaceae</taxon>
        <taxon>Bacteriovorax</taxon>
    </lineage>
</organism>
<evidence type="ECO:0000313" key="1">
    <source>
        <dbReference type="EMBL" id="AUN97429.1"/>
    </source>
</evidence>
<keyword evidence="2" id="KW-1185">Reference proteome</keyword>
<evidence type="ECO:0000313" key="2">
    <source>
        <dbReference type="Proteomes" id="UP000235584"/>
    </source>
</evidence>
<dbReference type="Proteomes" id="UP000235584">
    <property type="component" value="Chromosome"/>
</dbReference>
<accession>A0A2K9NPJ1</accession>
<reference evidence="1 2" key="1">
    <citation type="submission" date="2018-01" db="EMBL/GenBank/DDBJ databases">
        <title>Complete genome sequence of Bacteriovorax stolpii DSM12778.</title>
        <authorList>
            <person name="Tang B."/>
            <person name="Chang J."/>
        </authorList>
    </citation>
    <scope>NUCLEOTIDE SEQUENCE [LARGE SCALE GENOMIC DNA]</scope>
    <source>
        <strain evidence="1 2">DSM 12778</strain>
    </source>
</reference>
<dbReference type="AlphaFoldDB" id="A0A2K9NPJ1"/>
<sequence>MVALLMILLRTLSFSYAEDDHCRYFKYCGSSSSQGSSKSAPSASIASSLNPGNISKIKGLGVEFSYQPSNPVGYAIVTGNGKLGGALIASSGDNTFFGNRAIEIDDVYLQRRVDNKRYKNKKLHGAIGLSLIDKSNFGLDLGLSAKRHSEIGRINPGMGVSGKLYFLNFGYYVYKDDAKIALNDYTNPYSGIPYSLFYGSETYEEKYTVATLTLGTKIKNFAFDLAAIKTDYKFYTKPTSIRIYSSSYLFKSVLFNLAYRQEESDNLKEKDGMLSIERKKSDIYGGVQYMASKNLMFGVAYNAFLLNEFSANLTLFL</sequence>
<gene>
    <name evidence="1" type="ORF">C0V70_04760</name>
</gene>
<dbReference type="KEGG" id="bsto:C0V70_04760"/>
<protein>
    <submittedName>
        <fullName evidence="1">Uncharacterized protein</fullName>
    </submittedName>
</protein>
<proteinExistence type="predicted"/>
<dbReference type="EMBL" id="CP025704">
    <property type="protein sequence ID" value="AUN97429.1"/>
    <property type="molecule type" value="Genomic_DNA"/>
</dbReference>